<sequence length="1225" mass="137574">MSSASDDRSARIEARRKRREQRRLSLDTDEENKSVNGVDDLGDGRRSRSSTTDSEIEAAKALTREEKRQERREKKRQREMGEKAKESGARSAAVVTDFSKREIRERRPSDSEVLSAGSESIDDADKENERMDASPTKKSGYGAYASALRRDSHSSDVHKRKERYAAALEGYHIQDDDDDDIDAGPSDDPMAQQPEVMSTSPVRRIKEDYLSSASGEGKAVSHSEERPTPRHLSPQWPPVDSSEGSTAEPRKGVIKMFEEADSSSKGVDSGHVDSVQTLKQQWQRKEAPKPMGVNKPFMPMKKDGEWITHFRPVIDEGEAPKEPQWLQMVRQRRWKSTIAARFPQDEQEREVFEKRSTTPRKFKKPNPFSLVRSKSDLDDEFEMALRRRRRRTDEEDYSDPSKRSWSSMTDSEHDSVAVLSKVPIQGPLKEYKKNIELERARNTMLKWTFSTDMVDDPLRFDLPKPIDLTTQEDYEKEQEWKYMQSRRRFVSNESIEGMGSPSIHSSTSSLSDPDMLKSVGDHGEHQTSTGSDELHPSPQDQVDSGVGRFSDEYLFNQGVSGIKKNLMSASQETPVKPKLAEDNLEYIPKLSDIKKKIKEKDEEPVPKSIPLGEEMGVIPKVKDIKSKYLTPKQGQAPKRVDFEGDGHFERLDNIRSKFLDQGKGSEQKVLTKPKVKKKLSTSDDVKALMANRRQMSDECVSESPASSSVEPSTAQEIKSLASDIAKTFGSFEDVSSAESSGKSKKEKKGKQREKKGSEKEKDLPIESGADAMEGDSQQFGPCGKPEGCGTDDELDKRLSKELDFFSTLGNELNEESESIFPTKDVDSVESDAARESFTDDDREDDVKGSLKKQESLDTIETSAKETDTESEVEILKNKQMRDEIVDGKSDDEEDFLSSDSEDEEAGREIKKDGTDGNVNSVSSAERPKSAIVDETRKKKKKLIQDDDRPKSFAFGERDPGNDPCITSKRRIKPNRRHAASTNPVRQRQNREDLRTETDMLMIRETASTALRKTNKDSSGVSKEIKEFGGFLPVMLLQIKGSRHIQTRLVEPSANSLNSGDVFIVVTPKEVHLWNGRDASIMKKAKQKDLGCNASTVHILDQGKETNDSKTKLFWKTLGGKEHEAGVIKTNLIYRVDCTSDPPSLKLRDDLSGRVLSENFMDNSQELSQCGARKGRVPRARALQRNIQAPKCGQSVGPQNHKRGCFSGTGGNAAILGPVWAHDRTL</sequence>
<name>A0AAD9UUZ1_ACRCE</name>
<reference evidence="3" key="2">
    <citation type="journal article" date="2023" name="Science">
        <title>Genomic signatures of disease resistance in endangered staghorn corals.</title>
        <authorList>
            <person name="Vollmer S.V."/>
            <person name="Selwyn J.D."/>
            <person name="Despard B.A."/>
            <person name="Roesel C.L."/>
        </authorList>
    </citation>
    <scope>NUCLEOTIDE SEQUENCE</scope>
    <source>
        <strain evidence="3">K2</strain>
    </source>
</reference>
<feature type="region of interest" description="Disordered" evidence="1">
    <location>
        <begin position="460"/>
        <end position="549"/>
    </location>
</feature>
<dbReference type="Pfam" id="PF00626">
    <property type="entry name" value="Gelsolin"/>
    <property type="match status" value="1"/>
</dbReference>
<feature type="compositionally biased region" description="Basic and acidic residues" evidence="1">
    <location>
        <begin position="823"/>
        <end position="855"/>
    </location>
</feature>
<feature type="region of interest" description="Disordered" evidence="1">
    <location>
        <begin position="345"/>
        <end position="373"/>
    </location>
</feature>
<feature type="compositionally biased region" description="Basic and acidic residues" evidence="1">
    <location>
        <begin position="345"/>
        <end position="356"/>
    </location>
</feature>
<dbReference type="GO" id="GO:0008154">
    <property type="term" value="P:actin polymerization or depolymerization"/>
    <property type="evidence" value="ECO:0007669"/>
    <property type="project" value="TreeGrafter"/>
</dbReference>
<feature type="compositionally biased region" description="Basic and acidic residues" evidence="1">
    <location>
        <begin position="219"/>
        <end position="228"/>
    </location>
</feature>
<dbReference type="SUPFAM" id="SSF55753">
    <property type="entry name" value="Actin depolymerizing proteins"/>
    <property type="match status" value="1"/>
</dbReference>
<feature type="compositionally biased region" description="Basic and acidic residues" evidence="1">
    <location>
        <begin position="862"/>
        <end position="888"/>
    </location>
</feature>
<feature type="region of interest" description="Disordered" evidence="1">
    <location>
        <begin position="1"/>
        <end position="300"/>
    </location>
</feature>
<dbReference type="InterPro" id="IPR007122">
    <property type="entry name" value="Villin/Gelsolin"/>
</dbReference>
<dbReference type="GO" id="GO:0051014">
    <property type="term" value="P:actin filament severing"/>
    <property type="evidence" value="ECO:0007669"/>
    <property type="project" value="TreeGrafter"/>
</dbReference>
<dbReference type="GO" id="GO:0005737">
    <property type="term" value="C:cytoplasm"/>
    <property type="evidence" value="ECO:0007669"/>
    <property type="project" value="TreeGrafter"/>
</dbReference>
<dbReference type="Proteomes" id="UP001249851">
    <property type="component" value="Unassembled WGS sequence"/>
</dbReference>
<feature type="compositionally biased region" description="Basic and acidic residues" evidence="1">
    <location>
        <begin position="754"/>
        <end position="764"/>
    </location>
</feature>
<dbReference type="InterPro" id="IPR029006">
    <property type="entry name" value="ADF-H/Gelsolin-like_dom_sf"/>
</dbReference>
<comment type="caution">
    <text evidence="3">The sequence shown here is derived from an EMBL/GenBank/DDBJ whole genome shotgun (WGS) entry which is preliminary data.</text>
</comment>
<reference evidence="3" key="1">
    <citation type="journal article" date="2023" name="G3 (Bethesda)">
        <title>Whole genome assembly and annotation of the endangered Caribbean coral Acropora cervicornis.</title>
        <authorList>
            <person name="Selwyn J.D."/>
            <person name="Vollmer S.V."/>
        </authorList>
    </citation>
    <scope>NUCLEOTIDE SEQUENCE</scope>
    <source>
        <strain evidence="3">K2</strain>
    </source>
</reference>
<feature type="domain" description="Gelsolin-like" evidence="2">
    <location>
        <begin position="1048"/>
        <end position="1085"/>
    </location>
</feature>
<evidence type="ECO:0000256" key="1">
    <source>
        <dbReference type="SAM" id="MobiDB-lite"/>
    </source>
</evidence>
<evidence type="ECO:0000313" key="3">
    <source>
        <dbReference type="EMBL" id="KAK2550637.1"/>
    </source>
</evidence>
<evidence type="ECO:0000313" key="4">
    <source>
        <dbReference type="Proteomes" id="UP001249851"/>
    </source>
</evidence>
<proteinExistence type="predicted"/>
<protein>
    <submittedName>
        <fullName evidence="3">Supervillin</fullName>
    </submittedName>
</protein>
<feature type="region of interest" description="Disordered" evidence="1">
    <location>
        <begin position="388"/>
        <end position="418"/>
    </location>
</feature>
<feature type="compositionally biased region" description="Acidic residues" evidence="1">
    <location>
        <begin position="889"/>
        <end position="905"/>
    </location>
</feature>
<feature type="compositionally biased region" description="Basic and acidic residues" evidence="1">
    <location>
        <begin position="148"/>
        <end position="159"/>
    </location>
</feature>
<feature type="compositionally biased region" description="Basic and acidic residues" evidence="1">
    <location>
        <begin position="656"/>
        <end position="666"/>
    </location>
</feature>
<dbReference type="GO" id="GO:0051016">
    <property type="term" value="P:barbed-end actin filament capping"/>
    <property type="evidence" value="ECO:0007669"/>
    <property type="project" value="TreeGrafter"/>
</dbReference>
<dbReference type="PANTHER" id="PTHR11977">
    <property type="entry name" value="VILLIN"/>
    <property type="match status" value="1"/>
</dbReference>
<feature type="region of interest" description="Disordered" evidence="1">
    <location>
        <begin position="809"/>
        <end position="991"/>
    </location>
</feature>
<gene>
    <name evidence="3" type="ORF">P5673_028697</name>
</gene>
<organism evidence="3 4">
    <name type="scientific">Acropora cervicornis</name>
    <name type="common">Staghorn coral</name>
    <dbReference type="NCBI Taxonomy" id="6130"/>
    <lineage>
        <taxon>Eukaryota</taxon>
        <taxon>Metazoa</taxon>
        <taxon>Cnidaria</taxon>
        <taxon>Anthozoa</taxon>
        <taxon>Hexacorallia</taxon>
        <taxon>Scleractinia</taxon>
        <taxon>Astrocoeniina</taxon>
        <taxon>Acroporidae</taxon>
        <taxon>Acropora</taxon>
    </lineage>
</organism>
<accession>A0AAD9UUZ1</accession>
<dbReference type="SMART" id="SM00262">
    <property type="entry name" value="GEL"/>
    <property type="match status" value="1"/>
</dbReference>
<feature type="compositionally biased region" description="Basic and acidic residues" evidence="1">
    <location>
        <begin position="98"/>
        <end position="110"/>
    </location>
</feature>
<feature type="compositionally biased region" description="Low complexity" evidence="1">
    <location>
        <begin position="500"/>
        <end position="511"/>
    </location>
</feature>
<feature type="compositionally biased region" description="Low complexity" evidence="1">
    <location>
        <begin position="701"/>
        <end position="714"/>
    </location>
</feature>
<feature type="compositionally biased region" description="Basic and acidic residues" evidence="1">
    <location>
        <begin position="925"/>
        <end position="960"/>
    </location>
</feature>
<dbReference type="GO" id="GO:0005546">
    <property type="term" value="F:phosphatidylinositol-4,5-bisphosphate binding"/>
    <property type="evidence" value="ECO:0007669"/>
    <property type="project" value="TreeGrafter"/>
</dbReference>
<dbReference type="Gene3D" id="3.40.20.10">
    <property type="entry name" value="Severin"/>
    <property type="match status" value="1"/>
</dbReference>
<feature type="region of interest" description="Disordered" evidence="1">
    <location>
        <begin position="656"/>
        <end position="716"/>
    </location>
</feature>
<dbReference type="PANTHER" id="PTHR11977:SF45">
    <property type="entry name" value="SUPERVILLIN"/>
    <property type="match status" value="1"/>
</dbReference>
<feature type="compositionally biased region" description="Basic and acidic residues" evidence="1">
    <location>
        <begin position="62"/>
        <end position="88"/>
    </location>
</feature>
<evidence type="ECO:0000259" key="2">
    <source>
        <dbReference type="Pfam" id="PF00626"/>
    </source>
</evidence>
<keyword evidence="4" id="KW-1185">Reference proteome</keyword>
<dbReference type="EMBL" id="JARQWQ010000108">
    <property type="protein sequence ID" value="KAK2550637.1"/>
    <property type="molecule type" value="Genomic_DNA"/>
</dbReference>
<feature type="region of interest" description="Disordered" evidence="1">
    <location>
        <begin position="731"/>
        <end position="795"/>
    </location>
</feature>
<dbReference type="AlphaFoldDB" id="A0AAD9UUZ1"/>
<dbReference type="GO" id="GO:0051015">
    <property type="term" value="F:actin filament binding"/>
    <property type="evidence" value="ECO:0007669"/>
    <property type="project" value="InterPro"/>
</dbReference>
<dbReference type="GO" id="GO:0015629">
    <property type="term" value="C:actin cytoskeleton"/>
    <property type="evidence" value="ECO:0007669"/>
    <property type="project" value="TreeGrafter"/>
</dbReference>
<dbReference type="InterPro" id="IPR007123">
    <property type="entry name" value="Gelsolin-like_dom"/>
</dbReference>
<feature type="compositionally biased region" description="Basic and acidic residues" evidence="1">
    <location>
        <begin position="1"/>
        <end position="13"/>
    </location>
</feature>
<feature type="compositionally biased region" description="Basic residues" evidence="1">
    <location>
        <begin position="967"/>
        <end position="978"/>
    </location>
</feature>
<feature type="compositionally biased region" description="Basic residues" evidence="1">
    <location>
        <begin position="742"/>
        <end position="753"/>
    </location>
</feature>